<evidence type="ECO:0000313" key="2">
    <source>
        <dbReference type="WBParaSite" id="ES5_v2.g24265.t1"/>
    </source>
</evidence>
<sequence length="239" mass="27473">MVDLRRHQLSRNLGCLAENTRIVLITLKGIFERADVECESASIEKFIKMFDIVLGSSAAQDIRYICSCYFFLLKELIAHLSEKYRIKSQKIEEAFRANWSKACGEFINLNLPGQQDTTQNLNEQMQRQQNVASNDKEKCRRCLFKNHMGTCKLQCYKCRSVGIIGAQAEHLARDCPRIKCGHCGVPGHKDDACPRIGDLPLCHRCFMPGHKYKNCVNPVRCYICWEFEHISSYCPSIQK</sequence>
<proteinExistence type="predicted"/>
<reference evidence="2" key="1">
    <citation type="submission" date="2022-11" db="UniProtKB">
        <authorList>
            <consortium name="WormBaseParasite"/>
        </authorList>
    </citation>
    <scope>IDENTIFICATION</scope>
</reference>
<name>A0AC34G3S3_9BILA</name>
<evidence type="ECO:0000313" key="1">
    <source>
        <dbReference type="Proteomes" id="UP000887579"/>
    </source>
</evidence>
<dbReference type="Proteomes" id="UP000887579">
    <property type="component" value="Unplaced"/>
</dbReference>
<organism evidence="1 2">
    <name type="scientific">Panagrolaimus sp. ES5</name>
    <dbReference type="NCBI Taxonomy" id="591445"/>
    <lineage>
        <taxon>Eukaryota</taxon>
        <taxon>Metazoa</taxon>
        <taxon>Ecdysozoa</taxon>
        <taxon>Nematoda</taxon>
        <taxon>Chromadorea</taxon>
        <taxon>Rhabditida</taxon>
        <taxon>Tylenchina</taxon>
        <taxon>Panagrolaimomorpha</taxon>
        <taxon>Panagrolaimoidea</taxon>
        <taxon>Panagrolaimidae</taxon>
        <taxon>Panagrolaimus</taxon>
    </lineage>
</organism>
<accession>A0AC34G3S3</accession>
<protein>
    <submittedName>
        <fullName evidence="2">CCHC-type domain-containing protein</fullName>
    </submittedName>
</protein>
<dbReference type="WBParaSite" id="ES5_v2.g24265.t1">
    <property type="protein sequence ID" value="ES5_v2.g24265.t1"/>
    <property type="gene ID" value="ES5_v2.g24265"/>
</dbReference>